<evidence type="ECO:0000313" key="8">
    <source>
        <dbReference type="Proteomes" id="UP000007879"/>
    </source>
</evidence>
<evidence type="ECO:0000259" key="5">
    <source>
        <dbReference type="PROSITE" id="PS50011"/>
    </source>
</evidence>
<dbReference type="InterPro" id="IPR051681">
    <property type="entry name" value="Ser/Thr_Kinases-Pseudokinases"/>
</dbReference>
<dbReference type="PANTHER" id="PTHR44329:SF298">
    <property type="entry name" value="MIXED LINEAGE KINASE DOMAIN-LIKE PROTEIN"/>
    <property type="match status" value="1"/>
</dbReference>
<dbReference type="SUPFAM" id="SSF50156">
    <property type="entry name" value="PDZ domain-like"/>
    <property type="match status" value="2"/>
</dbReference>
<evidence type="ECO:0008006" key="9">
    <source>
        <dbReference type="Google" id="ProtNLM"/>
    </source>
</evidence>
<dbReference type="KEGG" id="aqu:105312113"/>
<protein>
    <recommendedName>
        <fullName evidence="9">Protein kinase domain-containing protein</fullName>
    </recommendedName>
</protein>
<dbReference type="PROSITE" id="PS00109">
    <property type="entry name" value="PROTEIN_KINASE_TYR"/>
    <property type="match status" value="1"/>
</dbReference>
<accession>A0AAN0IZS0</accession>
<evidence type="ECO:0000256" key="2">
    <source>
        <dbReference type="ARBA" id="ARBA00022840"/>
    </source>
</evidence>
<dbReference type="SMART" id="SM00228">
    <property type="entry name" value="PDZ"/>
    <property type="match status" value="2"/>
</dbReference>
<dbReference type="PROSITE" id="PS50011">
    <property type="entry name" value="PROTEIN_KINASE_DOM"/>
    <property type="match status" value="1"/>
</dbReference>
<dbReference type="InterPro" id="IPR008266">
    <property type="entry name" value="Tyr_kinase_AS"/>
</dbReference>
<organism evidence="7 8">
    <name type="scientific">Amphimedon queenslandica</name>
    <name type="common">Sponge</name>
    <dbReference type="NCBI Taxonomy" id="400682"/>
    <lineage>
        <taxon>Eukaryota</taxon>
        <taxon>Metazoa</taxon>
        <taxon>Porifera</taxon>
        <taxon>Demospongiae</taxon>
        <taxon>Heteroscleromorpha</taxon>
        <taxon>Haplosclerida</taxon>
        <taxon>Niphatidae</taxon>
        <taxon>Amphimedon</taxon>
    </lineage>
</organism>
<keyword evidence="1 3" id="KW-0547">Nucleotide-binding</keyword>
<reference evidence="7" key="2">
    <citation type="submission" date="2024-06" db="UniProtKB">
        <authorList>
            <consortium name="EnsemblMetazoa"/>
        </authorList>
    </citation>
    <scope>IDENTIFICATION</scope>
</reference>
<dbReference type="GO" id="GO:0005524">
    <property type="term" value="F:ATP binding"/>
    <property type="evidence" value="ECO:0007669"/>
    <property type="project" value="UniProtKB-UniRule"/>
</dbReference>
<dbReference type="PROSITE" id="PS50106">
    <property type="entry name" value="PDZ"/>
    <property type="match status" value="2"/>
</dbReference>
<dbReference type="InterPro" id="IPR011009">
    <property type="entry name" value="Kinase-like_dom_sf"/>
</dbReference>
<evidence type="ECO:0000256" key="4">
    <source>
        <dbReference type="SAM" id="Coils"/>
    </source>
</evidence>
<dbReference type="PANTHER" id="PTHR44329">
    <property type="entry name" value="SERINE/THREONINE-PROTEIN KINASE TNNI3K-RELATED"/>
    <property type="match status" value="1"/>
</dbReference>
<name>A0AAN0IZS0_AMPQE</name>
<dbReference type="Proteomes" id="UP000007879">
    <property type="component" value="Unassembled WGS sequence"/>
</dbReference>
<feature type="domain" description="PDZ" evidence="6">
    <location>
        <begin position="20"/>
        <end position="108"/>
    </location>
</feature>
<proteinExistence type="predicted"/>
<feature type="coiled-coil region" evidence="4">
    <location>
        <begin position="245"/>
        <end position="335"/>
    </location>
</feature>
<evidence type="ECO:0000313" key="7">
    <source>
        <dbReference type="EnsemblMetazoa" id="XP_019850037.1"/>
    </source>
</evidence>
<dbReference type="InterPro" id="IPR000719">
    <property type="entry name" value="Prot_kinase_dom"/>
</dbReference>
<keyword evidence="4" id="KW-0175">Coiled coil</keyword>
<dbReference type="GO" id="GO:0097527">
    <property type="term" value="P:necroptotic signaling pathway"/>
    <property type="evidence" value="ECO:0007669"/>
    <property type="project" value="TreeGrafter"/>
</dbReference>
<dbReference type="GO" id="GO:0004672">
    <property type="term" value="F:protein kinase activity"/>
    <property type="evidence" value="ECO:0007669"/>
    <property type="project" value="InterPro"/>
</dbReference>
<dbReference type="AlphaFoldDB" id="A0AAN0IZS0"/>
<dbReference type="InterPro" id="IPR017441">
    <property type="entry name" value="Protein_kinase_ATP_BS"/>
</dbReference>
<evidence type="ECO:0000256" key="3">
    <source>
        <dbReference type="PROSITE-ProRule" id="PRU10141"/>
    </source>
</evidence>
<dbReference type="Gene3D" id="2.30.42.10">
    <property type="match status" value="2"/>
</dbReference>
<dbReference type="EnsemblMetazoa" id="XM_019994478.1">
    <property type="protein sequence ID" value="XP_019850037.1"/>
    <property type="gene ID" value="LOC105312113"/>
</dbReference>
<dbReference type="InterPro" id="IPR036034">
    <property type="entry name" value="PDZ_sf"/>
</dbReference>
<keyword evidence="2 3" id="KW-0067">ATP-binding</keyword>
<dbReference type="GeneID" id="105312113"/>
<dbReference type="InterPro" id="IPR001478">
    <property type="entry name" value="PDZ"/>
</dbReference>
<dbReference type="Gene3D" id="1.10.510.10">
    <property type="entry name" value="Transferase(Phosphotransferase) domain 1"/>
    <property type="match status" value="1"/>
</dbReference>
<evidence type="ECO:0000259" key="6">
    <source>
        <dbReference type="PROSITE" id="PS50106"/>
    </source>
</evidence>
<feature type="domain" description="PDZ" evidence="6">
    <location>
        <begin position="134"/>
        <end position="216"/>
    </location>
</feature>
<dbReference type="Pfam" id="PF00595">
    <property type="entry name" value="PDZ"/>
    <property type="match status" value="2"/>
</dbReference>
<reference evidence="8" key="1">
    <citation type="journal article" date="2010" name="Nature">
        <title>The Amphimedon queenslandica genome and the evolution of animal complexity.</title>
        <authorList>
            <person name="Srivastava M."/>
            <person name="Simakov O."/>
            <person name="Chapman J."/>
            <person name="Fahey B."/>
            <person name="Gauthier M.E."/>
            <person name="Mitros T."/>
            <person name="Richards G.S."/>
            <person name="Conaco C."/>
            <person name="Dacre M."/>
            <person name="Hellsten U."/>
            <person name="Larroux C."/>
            <person name="Putnam N.H."/>
            <person name="Stanke M."/>
            <person name="Adamska M."/>
            <person name="Darling A."/>
            <person name="Degnan S.M."/>
            <person name="Oakley T.H."/>
            <person name="Plachetzki D.C."/>
            <person name="Zhai Y."/>
            <person name="Adamski M."/>
            <person name="Calcino A."/>
            <person name="Cummins S.F."/>
            <person name="Goodstein D.M."/>
            <person name="Harris C."/>
            <person name="Jackson D.J."/>
            <person name="Leys S.P."/>
            <person name="Shu S."/>
            <person name="Woodcroft B.J."/>
            <person name="Vervoort M."/>
            <person name="Kosik K.S."/>
            <person name="Manning G."/>
            <person name="Degnan B.M."/>
            <person name="Rokhsar D.S."/>
        </authorList>
    </citation>
    <scope>NUCLEOTIDE SEQUENCE [LARGE SCALE GENOMIC DNA]</scope>
</reference>
<feature type="domain" description="Protein kinase" evidence="5">
    <location>
        <begin position="337"/>
        <end position="596"/>
    </location>
</feature>
<dbReference type="RefSeq" id="XP_019850037.1">
    <property type="nucleotide sequence ID" value="XM_019994478.1"/>
</dbReference>
<sequence length="596" mass="66009">MSSSPPSLAQFTGSDNSIIFITLNKDGGTSLGFSIAGGKGNQHVLDDNGVFVTKIAKGGAADKHGQLEVGDRLLEVNGQNLAEIDYEDAVAILKATGQEVTLKIEKNSLPQDITVTSDKGKALANKELIDKPRIITLNRPEGEGLGFNIIGGEEGVGIFISVISKEGVAARNGQLRVGDMILEVNGNNLEMWSHDIVAQVLKGARDTITLKVVYKPDEFENFCRKMDIKPKEDETSYVSQMSADVASLKKLNETLSTARDRLQKERDQELAKNNELKNEITALRKAYTEILKKRDDLQQSLAQSSAEKGSLIDQVRELEEKVKELENNWKVSYKDVTLSRHKLGSGGWGEVIIGKFRGQKVAVKRFHDAIMNQENNQYYLEMLNREINTMSQLRHPNLLQFIGAVLDHPSGNPMIITEVMDTSLRSAYEKKELTPDLACRPVILSIMRDVAVGLNYLHCLPDPIIHRDVSSANVLLESKGPGKWKTKISDFGSAKMARFATTKAAGAMVYSAPECLQTVVDFEESKQSPKADVFSYGILLCEVITCRFPEHHIFRVLLDQVRSSGSSLHSLVVSCATKDPEKRPTMKQIIEQLDRI</sequence>
<dbReference type="SUPFAM" id="SSF56112">
    <property type="entry name" value="Protein kinase-like (PK-like)"/>
    <property type="match status" value="1"/>
</dbReference>
<dbReference type="Pfam" id="PF00069">
    <property type="entry name" value="Pkinase"/>
    <property type="match status" value="1"/>
</dbReference>
<dbReference type="Gene3D" id="3.30.200.20">
    <property type="entry name" value="Phosphorylase Kinase, domain 1"/>
    <property type="match status" value="1"/>
</dbReference>
<feature type="binding site" evidence="3">
    <location>
        <position position="364"/>
    </location>
    <ligand>
        <name>ATP</name>
        <dbReference type="ChEBI" id="CHEBI:30616"/>
    </ligand>
</feature>
<dbReference type="CDD" id="cd06724">
    <property type="entry name" value="PDZ2_Dlg1-2-4-like"/>
    <property type="match status" value="1"/>
</dbReference>
<dbReference type="PROSITE" id="PS00107">
    <property type="entry name" value="PROTEIN_KINASE_ATP"/>
    <property type="match status" value="1"/>
</dbReference>
<keyword evidence="8" id="KW-1185">Reference proteome</keyword>
<evidence type="ECO:0000256" key="1">
    <source>
        <dbReference type="ARBA" id="ARBA00022741"/>
    </source>
</evidence>